<feature type="compositionally biased region" description="Basic and acidic residues" evidence="1">
    <location>
        <begin position="721"/>
        <end position="734"/>
    </location>
</feature>
<feature type="compositionally biased region" description="Low complexity" evidence="1">
    <location>
        <begin position="771"/>
        <end position="819"/>
    </location>
</feature>
<accession>A0A4Y7QDS5</accession>
<feature type="region of interest" description="Disordered" evidence="1">
    <location>
        <begin position="670"/>
        <end position="838"/>
    </location>
</feature>
<feature type="transmembrane region" description="Helical" evidence="2">
    <location>
        <begin position="73"/>
        <end position="94"/>
    </location>
</feature>
<gene>
    <name evidence="3" type="ORF">BD410DRAFT_636980</name>
</gene>
<organism evidence="3 4">
    <name type="scientific">Rickenella mellea</name>
    <dbReference type="NCBI Taxonomy" id="50990"/>
    <lineage>
        <taxon>Eukaryota</taxon>
        <taxon>Fungi</taxon>
        <taxon>Dikarya</taxon>
        <taxon>Basidiomycota</taxon>
        <taxon>Agaricomycotina</taxon>
        <taxon>Agaricomycetes</taxon>
        <taxon>Hymenochaetales</taxon>
        <taxon>Rickenellaceae</taxon>
        <taxon>Rickenella</taxon>
    </lineage>
</organism>
<dbReference type="EMBL" id="ML170164">
    <property type="protein sequence ID" value="TDL25358.1"/>
    <property type="molecule type" value="Genomic_DNA"/>
</dbReference>
<feature type="transmembrane region" description="Helical" evidence="2">
    <location>
        <begin position="101"/>
        <end position="120"/>
    </location>
</feature>
<name>A0A4Y7QDS5_9AGAM</name>
<evidence type="ECO:0000313" key="3">
    <source>
        <dbReference type="EMBL" id="TDL25358.1"/>
    </source>
</evidence>
<keyword evidence="2" id="KW-0472">Membrane</keyword>
<feature type="transmembrane region" description="Helical" evidence="2">
    <location>
        <begin position="43"/>
        <end position="61"/>
    </location>
</feature>
<keyword evidence="2" id="KW-0812">Transmembrane</keyword>
<feature type="compositionally biased region" description="Polar residues" evidence="1">
    <location>
        <begin position="568"/>
        <end position="590"/>
    </location>
</feature>
<evidence type="ECO:0000256" key="1">
    <source>
        <dbReference type="SAM" id="MobiDB-lite"/>
    </source>
</evidence>
<keyword evidence="4" id="KW-1185">Reference proteome</keyword>
<dbReference type="AlphaFoldDB" id="A0A4Y7QDS5"/>
<feature type="region of interest" description="Disordered" evidence="1">
    <location>
        <begin position="619"/>
        <end position="642"/>
    </location>
</feature>
<feature type="compositionally biased region" description="Polar residues" evidence="1">
    <location>
        <begin position="427"/>
        <end position="445"/>
    </location>
</feature>
<dbReference type="VEuPathDB" id="FungiDB:BD410DRAFT_636980"/>
<dbReference type="STRING" id="50990.A0A4Y7QDS5"/>
<feature type="compositionally biased region" description="Pro residues" evidence="1">
    <location>
        <begin position="627"/>
        <end position="636"/>
    </location>
</feature>
<protein>
    <submittedName>
        <fullName evidence="3">Uncharacterized protein</fullName>
    </submittedName>
</protein>
<feature type="region of interest" description="Disordered" evidence="1">
    <location>
        <begin position="541"/>
        <end position="606"/>
    </location>
</feature>
<keyword evidence="2" id="KW-1133">Transmembrane helix</keyword>
<evidence type="ECO:0000256" key="2">
    <source>
        <dbReference type="SAM" id="Phobius"/>
    </source>
</evidence>
<feature type="region of interest" description="Disordered" evidence="1">
    <location>
        <begin position="425"/>
        <end position="448"/>
    </location>
</feature>
<reference evidence="3 4" key="1">
    <citation type="submission" date="2018-06" db="EMBL/GenBank/DDBJ databases">
        <title>A transcriptomic atlas of mushroom development highlights an independent origin of complex multicellularity.</title>
        <authorList>
            <consortium name="DOE Joint Genome Institute"/>
            <person name="Krizsan K."/>
            <person name="Almasi E."/>
            <person name="Merenyi Z."/>
            <person name="Sahu N."/>
            <person name="Viragh M."/>
            <person name="Koszo T."/>
            <person name="Mondo S."/>
            <person name="Kiss B."/>
            <person name="Balint B."/>
            <person name="Kues U."/>
            <person name="Barry K."/>
            <person name="Hegedus J.C."/>
            <person name="Henrissat B."/>
            <person name="Johnson J."/>
            <person name="Lipzen A."/>
            <person name="Ohm R."/>
            <person name="Nagy I."/>
            <person name="Pangilinan J."/>
            <person name="Yan J."/>
            <person name="Xiong Y."/>
            <person name="Grigoriev I.V."/>
            <person name="Hibbett D.S."/>
            <person name="Nagy L.G."/>
        </authorList>
    </citation>
    <scope>NUCLEOTIDE SEQUENCE [LARGE SCALE GENOMIC DNA]</scope>
    <source>
        <strain evidence="3 4">SZMC22713</strain>
    </source>
</reference>
<proteinExistence type="predicted"/>
<evidence type="ECO:0000313" key="4">
    <source>
        <dbReference type="Proteomes" id="UP000294933"/>
    </source>
</evidence>
<sequence>MLPPTIPVLLDMTLQHIASSPTSILLSMMIAMLDTFYSTLQSVFVVGIPVMLNVIYGLALATPIPQVSFVNPATAPSILCVTLVIITAMAMACLSTRSRTLRVSTFLIIALGSLCTLVVLPEILPRTVVTPHPLTMRTLLQSVSLCLRILHTACASAAVGGLAGGSSEWASIVPGTIDWSQVSYRTSIVSLTRTGALVDLFLTRHSGDVVRTWRVGGPCSLEELLCIASHVMRRFLVVLNEKTLRLSFSDVPCAGFAGYHWASASSESLISRSIPYIVAACGFIIVVVYMHFTCLQDSLRQVESKLALISSSTASLEKENKELVIALAQCASKTSALEETFVKPPSSLSTDHQNLIVHLAQSALTIADLQWRFDQSKQELNMARTGNVFSSSTSPVARKFTPIKSKYLGNFRLASTPVHRRFKTRSKASTATCVPISTSSSTSDLPITPPRTAAPSASAFPLPASPMPTPIKRARAAHRTQLGMNMRRLLSRRVAESARDARPMWSPVKTKTAEKEKETKVSIRKALGTNMRQMLSRRIARHPLNLSPAAPLTSTPPKRIPARLRGRQSISSHISESIDCNDQERSSTPSPARETPAEDSARAQAGAHMRKVLLARVARAKEAADATPPPPPPSPPRSSLSMGLAIAKSPDHVRREARQVIASRITESFRTSAQWKTSTPPPPSSSSSSRKPVNRHRKARSSSSQQQVRNRRPIEGVMANTREEHRNTWRREGEVTQQPRPTVGRHGDGPGRRVPLSMRYSSTPAPIRIPSRTSSTYTSSSRSGSSSGSGSGFSSRSSSTTPTSATSTSTFASSIASASSRRDKFSMSPSPSRNGTVRAMLVRNMRDALSRRVARGAGAV</sequence>
<feature type="transmembrane region" description="Helical" evidence="2">
    <location>
        <begin position="12"/>
        <end position="31"/>
    </location>
</feature>
<dbReference type="Proteomes" id="UP000294933">
    <property type="component" value="Unassembled WGS sequence"/>
</dbReference>